<dbReference type="InterPro" id="IPR039670">
    <property type="entry name" value="NPC2-like"/>
</dbReference>
<proteinExistence type="evidence at transcript level"/>
<protein>
    <submittedName>
        <fullName evidence="6">Niemann Pick type C</fullName>
    </submittedName>
</protein>
<comment type="similarity">
    <text evidence="2">Belongs to the NPC2 family.</text>
</comment>
<comment type="subcellular location">
    <subcellularLocation>
        <location evidence="1">Secreted</location>
    </subcellularLocation>
</comment>
<evidence type="ECO:0000256" key="2">
    <source>
        <dbReference type="ARBA" id="ARBA00006370"/>
    </source>
</evidence>
<dbReference type="SMART" id="SM00737">
    <property type="entry name" value="ML"/>
    <property type="match status" value="1"/>
</dbReference>
<dbReference type="SUPFAM" id="SSF81296">
    <property type="entry name" value="E set domains"/>
    <property type="match status" value="1"/>
</dbReference>
<feature type="signal peptide" evidence="4">
    <location>
        <begin position="1"/>
        <end position="24"/>
    </location>
</feature>
<dbReference type="InterPro" id="IPR003172">
    <property type="entry name" value="ML_dom"/>
</dbReference>
<feature type="domain" description="MD-2-related lipid-recognition" evidence="5">
    <location>
        <begin position="29"/>
        <end position="153"/>
    </location>
</feature>
<dbReference type="EMBL" id="MN398155">
    <property type="protein sequence ID" value="QJI08242.1"/>
    <property type="molecule type" value="mRNA"/>
</dbReference>
<keyword evidence="3" id="KW-0964">Secreted</keyword>
<dbReference type="GO" id="GO:0005576">
    <property type="term" value="C:extracellular region"/>
    <property type="evidence" value="ECO:0007669"/>
    <property type="project" value="UniProtKB-SubCell"/>
</dbReference>
<evidence type="ECO:0000256" key="1">
    <source>
        <dbReference type="ARBA" id="ARBA00004613"/>
    </source>
</evidence>
<dbReference type="PANTHER" id="PTHR11306">
    <property type="entry name" value="NIEMANN PICK TYPE C2 PROTEIN NPC2-RELATED"/>
    <property type="match status" value="1"/>
</dbReference>
<organism evidence="6">
    <name type="scientific">Histia rhodope</name>
    <dbReference type="NCBI Taxonomy" id="1453155"/>
    <lineage>
        <taxon>Eukaryota</taxon>
        <taxon>Metazoa</taxon>
        <taxon>Ecdysozoa</taxon>
        <taxon>Arthropoda</taxon>
        <taxon>Hexapoda</taxon>
        <taxon>Insecta</taxon>
        <taxon>Pterygota</taxon>
        <taxon>Neoptera</taxon>
        <taxon>Endopterygota</taxon>
        <taxon>Lepidoptera</taxon>
        <taxon>Glossata</taxon>
        <taxon>Ditrysia</taxon>
        <taxon>Zygaenoidea</taxon>
        <taxon>Zygaenidae</taxon>
        <taxon>Chalcosiinae</taxon>
        <taxon>Histia</taxon>
    </lineage>
</organism>
<dbReference type="InterPro" id="IPR014756">
    <property type="entry name" value="Ig_E-set"/>
</dbReference>
<dbReference type="GO" id="GO:0032934">
    <property type="term" value="F:sterol binding"/>
    <property type="evidence" value="ECO:0007669"/>
    <property type="project" value="InterPro"/>
</dbReference>
<evidence type="ECO:0000256" key="4">
    <source>
        <dbReference type="SAM" id="SignalP"/>
    </source>
</evidence>
<sequence>MLLRIPRKMLRCAIALLLLGVATAKLVKFTPCLNAQELCTVSDVDITPCQSPSRCRLEKNQTTNLSFDFTPKFSSATLKTGVYFVNSDTEMGFSDLGPDACVYTSCPTVADTKQTFTYSLYIGKRIPSGLFPIRWRVWDETDNSKMCCFNINIKIAK</sequence>
<evidence type="ECO:0000259" key="5">
    <source>
        <dbReference type="SMART" id="SM00737"/>
    </source>
</evidence>
<accession>A0A6M3YCE9</accession>
<keyword evidence="4" id="KW-0732">Signal</keyword>
<feature type="chain" id="PRO_5026827448" evidence="4">
    <location>
        <begin position="25"/>
        <end position="157"/>
    </location>
</feature>
<reference evidence="6" key="1">
    <citation type="submission" date="2019-09" db="EMBL/GenBank/DDBJ databases">
        <authorList>
            <person name="Yang H.-B."/>
        </authorList>
    </citation>
    <scope>NUCLEOTIDE SEQUENCE</scope>
</reference>
<dbReference type="PANTHER" id="PTHR11306:SF55">
    <property type="entry name" value="GEO08227P1-RELATED"/>
    <property type="match status" value="1"/>
</dbReference>
<dbReference type="Gene3D" id="2.60.40.770">
    <property type="match status" value="1"/>
</dbReference>
<evidence type="ECO:0000256" key="3">
    <source>
        <dbReference type="ARBA" id="ARBA00022525"/>
    </source>
</evidence>
<dbReference type="Pfam" id="PF02221">
    <property type="entry name" value="E1_DerP2_DerF2"/>
    <property type="match status" value="1"/>
</dbReference>
<dbReference type="AlphaFoldDB" id="A0A6M3YCE9"/>
<evidence type="ECO:0000313" key="6">
    <source>
        <dbReference type="EMBL" id="QJI08242.1"/>
    </source>
</evidence>
<dbReference type="FunFam" id="2.60.40.770:FF:000001">
    <property type="entry name" value="NPC intracellular cholesterol transporter 2"/>
    <property type="match status" value="1"/>
</dbReference>
<dbReference type="GO" id="GO:0015918">
    <property type="term" value="P:sterol transport"/>
    <property type="evidence" value="ECO:0007669"/>
    <property type="project" value="InterPro"/>
</dbReference>
<name>A0A6M3YCE9_9NEOP</name>
<gene>
    <name evidence="6" type="primary">NPC2b</name>
</gene>